<dbReference type="Gene3D" id="3.40.720.10">
    <property type="entry name" value="Alkaline Phosphatase, subunit A"/>
    <property type="match status" value="1"/>
</dbReference>
<dbReference type="Gene3D" id="2.130.10.10">
    <property type="entry name" value="YVTN repeat-like/Quinoprotein amine dehydrogenase"/>
    <property type="match status" value="3"/>
</dbReference>
<dbReference type="EMBL" id="SODV01000001">
    <property type="protein sequence ID" value="TDX01294.1"/>
    <property type="molecule type" value="Genomic_DNA"/>
</dbReference>
<gene>
    <name evidence="2" type="ORF">EDB95_2327</name>
</gene>
<dbReference type="InterPro" id="IPR051200">
    <property type="entry name" value="Host-pathogen_enzymatic-act"/>
</dbReference>
<dbReference type="PANTHER" id="PTHR47197">
    <property type="entry name" value="PROTEIN NIRF"/>
    <property type="match status" value="1"/>
</dbReference>
<dbReference type="Proteomes" id="UP000294498">
    <property type="component" value="Unassembled WGS sequence"/>
</dbReference>
<keyword evidence="2" id="KW-0238">DNA-binding</keyword>
<dbReference type="InterPro" id="IPR011045">
    <property type="entry name" value="N2O_reductase_N"/>
</dbReference>
<protein>
    <submittedName>
        <fullName evidence="2">DNA-binding beta-propeller fold protein YncE</fullName>
    </submittedName>
</protein>
<comment type="caution">
    <text evidence="2">The sequence shown here is derived from an EMBL/GenBank/DDBJ whole genome shotgun (WGS) entry which is preliminary data.</text>
</comment>
<keyword evidence="3" id="KW-1185">Reference proteome</keyword>
<keyword evidence="1" id="KW-0732">Signal</keyword>
<organism evidence="2 3">
    <name type="scientific">Dinghuibacter silviterrae</name>
    <dbReference type="NCBI Taxonomy" id="1539049"/>
    <lineage>
        <taxon>Bacteria</taxon>
        <taxon>Pseudomonadati</taxon>
        <taxon>Bacteroidota</taxon>
        <taxon>Chitinophagia</taxon>
        <taxon>Chitinophagales</taxon>
        <taxon>Chitinophagaceae</taxon>
        <taxon>Dinghuibacter</taxon>
    </lineage>
</organism>
<evidence type="ECO:0000256" key="1">
    <source>
        <dbReference type="SAM" id="SignalP"/>
    </source>
</evidence>
<dbReference type="SUPFAM" id="SSF50974">
    <property type="entry name" value="Nitrous oxide reductase, N-terminal domain"/>
    <property type="match status" value="1"/>
</dbReference>
<evidence type="ECO:0000313" key="2">
    <source>
        <dbReference type="EMBL" id="TDX01294.1"/>
    </source>
</evidence>
<reference evidence="2 3" key="1">
    <citation type="submission" date="2019-03" db="EMBL/GenBank/DDBJ databases">
        <title>Genomic Encyclopedia of Type Strains, Phase IV (KMG-IV): sequencing the most valuable type-strain genomes for metagenomic binning, comparative biology and taxonomic classification.</title>
        <authorList>
            <person name="Goeker M."/>
        </authorList>
    </citation>
    <scope>NUCLEOTIDE SEQUENCE [LARGE SCALE GENOMIC DNA]</scope>
    <source>
        <strain evidence="2 3">DSM 100059</strain>
    </source>
</reference>
<proteinExistence type="predicted"/>
<dbReference type="InterPro" id="IPR017850">
    <property type="entry name" value="Alkaline_phosphatase_core_sf"/>
</dbReference>
<sequence>MNTKLLICLAGLCVAGQGAVAQTPQSGAQAQTSAQGAGAQKAASLTTLQVPAGAAYCHIDPQGETVLPSGRLVTPAGETVRITRSAFSIALSPDGQTALVLHNGVVSLIRTDNIQDVTRIPSYDHTIPSILNGASFLGAAISPDSKTAYLSGGDRGNVVLLDLATRKKVGEIPLNGEFDGVHYEDSYTSDLLLDSSRNELLVLDRGNFRMVRIDLATKKITASVKVGRIPFGVALSPDGQTALVANVGLYAYPLVPGVTPHNKDTMMLDFPPYGVVTKASEEGVTIDGRKIPGLGSPHVPDAMSVFTIDLNTNQVVDKFKTGFQIGQMLEGAEIVGGASPNSIAVGTGRAYVSNATDDIISVIDYKAHKMLPDIHLSVDPALDHYRGLMPFGLCLSKDESTLYVALLGLNAVAVVDTKSGETRGLIPTGWGTTRVVLSADQQNLFITSARGYGAGPNGGKGFVKPPQGTYIGDIQLSTFQKVPVPDAAALQQYTAQVLHNTYAKTIATDDGANPLPPLPGLRESPIRYIMYITKENRTYDEVMGQLEGGKGDSTLSRFGIHVPVNQAYSKTVAVQDALVMPNHLRLAKAFAFSDNFYCDSDASIHGHHWMVGTIPNEYVEVNSAEGGSFNAFSSAPGRRFPGSTGGMDPEDYNEIGGLWENMDRHHIPFYNFGEANEYTGVWEEWNETKFGSMQPVVFPLPKALYDRTSRTYAGFNTNIPDQLRVDQFEREFTLRWLKGSEPLPRLLVMQLPNDHGSSPRPKDGYPFLQSYEADNDLALGRIIQFLSHTPYWKHMLVIVTEDDAQGGADHIDAHRSDLLLIGPYVRHGYVSHTHANFGSLLKVIYNITGAGYVNQYDLTASLLSDFFTPTPDLTPYMAVPSDTRVFDPQKALDRYHRTFDWKKVHQGALLDDEDDQRAEFYQGHK</sequence>
<dbReference type="GO" id="GO:0003677">
    <property type="term" value="F:DNA binding"/>
    <property type="evidence" value="ECO:0007669"/>
    <property type="project" value="UniProtKB-KW"/>
</dbReference>
<accession>A0A4R8DSP6</accession>
<evidence type="ECO:0000313" key="3">
    <source>
        <dbReference type="Proteomes" id="UP000294498"/>
    </source>
</evidence>
<name>A0A4R8DSP6_9BACT</name>
<dbReference type="PANTHER" id="PTHR47197:SF3">
    <property type="entry name" value="DIHYDRO-HEME D1 DEHYDROGENASE"/>
    <property type="match status" value="1"/>
</dbReference>
<dbReference type="InterPro" id="IPR015943">
    <property type="entry name" value="WD40/YVTN_repeat-like_dom_sf"/>
</dbReference>
<feature type="chain" id="PRO_5020569418" evidence="1">
    <location>
        <begin position="22"/>
        <end position="925"/>
    </location>
</feature>
<dbReference type="RefSeq" id="WP_211352083.1">
    <property type="nucleotide sequence ID" value="NZ_SODV01000001.1"/>
</dbReference>
<dbReference type="AlphaFoldDB" id="A0A4R8DSP6"/>
<feature type="signal peptide" evidence="1">
    <location>
        <begin position="1"/>
        <end position="21"/>
    </location>
</feature>